<comment type="subcellular location">
    <subcellularLocation>
        <location evidence="1">Cell membrane</location>
        <topology evidence="1">Single-pass type I membrane protein</topology>
    </subcellularLocation>
    <subcellularLocation>
        <location evidence="12">Cytolytic granule membrane</location>
        <topology evidence="12">Single-pass type I membrane protein</topology>
    </subcellularLocation>
    <subcellularLocation>
        <location evidence="11">Late endosome membrane</location>
        <topology evidence="11">Single-pass type I membrane protein</topology>
    </subcellularLocation>
    <subcellularLocation>
        <location evidence="14">Lysosome membrane</location>
        <topology evidence="14">Single-pass type I membrane protein</topology>
    </subcellularLocation>
</comment>
<dbReference type="PANTHER" id="PTHR11506">
    <property type="entry name" value="LYSOSOME-ASSOCIATED MEMBRANE GLYCOPROTEIN"/>
    <property type="match status" value="1"/>
</dbReference>
<evidence type="ECO:0000256" key="3">
    <source>
        <dbReference type="ARBA" id="ARBA00022692"/>
    </source>
</evidence>
<dbReference type="RefSeq" id="XP_007902260.2">
    <property type="nucleotide sequence ID" value="XM_007904069.2"/>
</dbReference>
<feature type="region of interest" description="Disordered" evidence="15">
    <location>
        <begin position="222"/>
        <end position="244"/>
    </location>
</feature>
<evidence type="ECO:0000256" key="11">
    <source>
        <dbReference type="ARBA" id="ARBA00037817"/>
    </source>
</evidence>
<evidence type="ECO:0000256" key="14">
    <source>
        <dbReference type="PROSITE-ProRule" id="PRU00740"/>
    </source>
</evidence>
<sequence length="440" mass="48142">MSHVRRRVSVQCARRPRTVSRTMKEAMATALSRGLFLVLASGFLQTASANTFEVKTGNETCILAKFEATFVISYETIDKRMATSFFNLSKNATVNPSSSCNNMTVPQLVISFGDGHSIGMNFSKDSMTYRVEVLSISYNASDRSLFPNATSGGLITVVSNVTNVGGKMNTTYTCFSGYTVHLKNVTVTMSNIQMEAFLPDNTFSKNETLCDGDVTTTLPTTVTTTIPTPTTSPSSNPGNPAPRTYNISGVNETCLLAQMGLQLNITYVTKNNKTAQKVFNIQPNVTNSNGNCSHDWAFLQLTDDSTVLTFRFVVNTTSNKFYLKEVGVITNLTLPSAQRNFNATNASLTYLQTSVGKSYMCRAKQTLQVTPEFSINAFQFHIQLFKINDGKFGPAEECKLDQDNMLIPIIVGAALAGLVLIVLIAYLIGRKRSHAGYQTI</sequence>
<keyword evidence="9" id="KW-0325">Glycoprotein</keyword>
<dbReference type="GO" id="GO:0031902">
    <property type="term" value="C:late endosome membrane"/>
    <property type="evidence" value="ECO:0007669"/>
    <property type="project" value="TreeGrafter"/>
</dbReference>
<dbReference type="FunFam" id="2.40.160.110:FF:000001">
    <property type="entry name" value="lysosome-associated membrane glycoprotein 2 isoform X2"/>
    <property type="match status" value="1"/>
</dbReference>
<dbReference type="GO" id="GO:0005886">
    <property type="term" value="C:plasma membrane"/>
    <property type="evidence" value="ECO:0007669"/>
    <property type="project" value="UniProtKB-SubCell"/>
</dbReference>
<dbReference type="OrthoDB" id="10037042at2759"/>
<keyword evidence="2" id="KW-1003">Cell membrane</keyword>
<keyword evidence="8 14" id="KW-1015">Disulfide bond</keyword>
<dbReference type="InterPro" id="IPR048524">
    <property type="entry name" value="Lamp2-like_TM"/>
</dbReference>
<keyword evidence="3 14" id="KW-0812">Transmembrane</keyword>
<evidence type="ECO:0000256" key="12">
    <source>
        <dbReference type="ARBA" id="ARBA00060404"/>
    </source>
</evidence>
<feature type="transmembrane region" description="Helical" evidence="16">
    <location>
        <begin position="405"/>
        <end position="428"/>
    </location>
</feature>
<evidence type="ECO:0000256" key="9">
    <source>
        <dbReference type="ARBA" id="ARBA00023180"/>
    </source>
</evidence>
<name>V9KCF5_CALMI</name>
<feature type="disulfide bond" evidence="14">
    <location>
        <begin position="254"/>
        <end position="292"/>
    </location>
</feature>
<dbReference type="InterPro" id="IPR002000">
    <property type="entry name" value="Lysosome-assoc_membr_glycop"/>
</dbReference>
<evidence type="ECO:0000256" key="6">
    <source>
        <dbReference type="ARBA" id="ARBA00022989"/>
    </source>
</evidence>
<dbReference type="InterPro" id="IPR048528">
    <property type="entry name" value="Lamp2-like_luminal"/>
</dbReference>
<dbReference type="EMBL" id="JW862902">
    <property type="protein sequence ID" value="AFO95419.1"/>
    <property type="molecule type" value="mRNA"/>
</dbReference>
<feature type="domain" description="Lysosome-associated membrane glycoprotein 2-like luminal" evidence="17">
    <location>
        <begin position="49"/>
        <end position="197"/>
    </location>
</feature>
<reference evidence="19" key="1">
    <citation type="journal article" date="2014" name="Nature">
        <title>Elephant shark genome provides unique insights into gnathostome evolution.</title>
        <authorList>
            <consortium name="International Elephant Shark Genome Sequencing Consortium"/>
            <person name="Venkatesh B."/>
            <person name="Lee A.P."/>
            <person name="Ravi V."/>
            <person name="Maurya A.K."/>
            <person name="Lian M.M."/>
            <person name="Swann J.B."/>
            <person name="Ohta Y."/>
            <person name="Flajnik M.F."/>
            <person name="Sutoh Y."/>
            <person name="Kasahara M."/>
            <person name="Hoon S."/>
            <person name="Gangu V."/>
            <person name="Roy S.W."/>
            <person name="Irimia M."/>
            <person name="Korzh V."/>
            <person name="Kondrychyn I."/>
            <person name="Lim Z.W."/>
            <person name="Tay B.H."/>
            <person name="Tohari S."/>
            <person name="Kong K.W."/>
            <person name="Ho S."/>
            <person name="Lorente-Galdos B."/>
            <person name="Quilez J."/>
            <person name="Marques-Bonet T."/>
            <person name="Raney B.J."/>
            <person name="Ingham P.W."/>
            <person name="Tay A."/>
            <person name="Hillier L.W."/>
            <person name="Minx P."/>
            <person name="Boehm T."/>
            <person name="Wilson R.K."/>
            <person name="Brenner S."/>
            <person name="Warren W.C."/>
        </authorList>
    </citation>
    <scope>NUCLEOTIDE SEQUENCE</scope>
    <source>
        <tissue evidence="19">Testis</tissue>
    </source>
</reference>
<evidence type="ECO:0000313" key="19">
    <source>
        <dbReference type="EMBL" id="AFO95419.1"/>
    </source>
</evidence>
<evidence type="ECO:0000259" key="18">
    <source>
        <dbReference type="Pfam" id="PF21222"/>
    </source>
</evidence>
<dbReference type="PANTHER" id="PTHR11506:SF27">
    <property type="entry name" value="LYSOSOME-ASSOCIATED MEMBRANE GLYCOPROTEIN 1"/>
    <property type="match status" value="1"/>
</dbReference>
<dbReference type="KEGG" id="cmk:103185523"/>
<feature type="domain" description="Lysosome-associated membrane glycoprotein 2-like luminal" evidence="17">
    <location>
        <begin position="241"/>
        <end position="387"/>
    </location>
</feature>
<keyword evidence="5" id="KW-0967">Endosome</keyword>
<dbReference type="GO" id="GO:0072594">
    <property type="term" value="P:establishment of protein localization to organelle"/>
    <property type="evidence" value="ECO:0007669"/>
    <property type="project" value="TreeGrafter"/>
</dbReference>
<evidence type="ECO:0000256" key="7">
    <source>
        <dbReference type="ARBA" id="ARBA00023136"/>
    </source>
</evidence>
<protein>
    <recommendedName>
        <fullName evidence="13">Lysosome-associated membrane glycoprotein 1</fullName>
    </recommendedName>
</protein>
<dbReference type="PRINTS" id="PR00336">
    <property type="entry name" value="LYSASSOCTDMP"/>
</dbReference>
<evidence type="ECO:0000256" key="8">
    <source>
        <dbReference type="ARBA" id="ARBA00023157"/>
    </source>
</evidence>
<dbReference type="PROSITE" id="PS51407">
    <property type="entry name" value="LAMP_3"/>
    <property type="match status" value="1"/>
</dbReference>
<evidence type="ECO:0000256" key="4">
    <source>
        <dbReference type="ARBA" id="ARBA00022729"/>
    </source>
</evidence>
<dbReference type="Pfam" id="PF01299">
    <property type="entry name" value="Lamp2-like_luminal"/>
    <property type="match status" value="2"/>
</dbReference>
<keyword evidence="10 14" id="KW-0458">Lysosome</keyword>
<evidence type="ECO:0000256" key="2">
    <source>
        <dbReference type="ARBA" id="ARBA00022475"/>
    </source>
</evidence>
<feature type="compositionally biased region" description="Low complexity" evidence="15">
    <location>
        <begin position="222"/>
        <end position="237"/>
    </location>
</feature>
<dbReference type="InterPro" id="IPR018134">
    <property type="entry name" value="LAMP_CS"/>
</dbReference>
<evidence type="ECO:0000259" key="17">
    <source>
        <dbReference type="Pfam" id="PF01299"/>
    </source>
</evidence>
<evidence type="ECO:0000256" key="15">
    <source>
        <dbReference type="SAM" id="MobiDB-lite"/>
    </source>
</evidence>
<accession>V9KCF5</accession>
<evidence type="ECO:0000256" key="1">
    <source>
        <dbReference type="ARBA" id="ARBA00004251"/>
    </source>
</evidence>
<feature type="disulfide bond" evidence="14">
    <location>
        <begin position="61"/>
        <end position="100"/>
    </location>
</feature>
<dbReference type="Gene3D" id="2.40.160.110">
    <property type="match status" value="2"/>
</dbReference>
<feature type="disulfide bond" evidence="14">
    <location>
        <begin position="174"/>
        <end position="210"/>
    </location>
</feature>
<keyword evidence="4" id="KW-0732">Signal</keyword>
<proteinExistence type="evidence at transcript level"/>
<keyword evidence="7 14" id="KW-0472">Membrane</keyword>
<dbReference type="GO" id="GO:0005765">
    <property type="term" value="C:lysosomal membrane"/>
    <property type="evidence" value="ECO:0007669"/>
    <property type="project" value="UniProtKB-SubCell"/>
</dbReference>
<evidence type="ECO:0000256" key="5">
    <source>
        <dbReference type="ARBA" id="ARBA00022753"/>
    </source>
</evidence>
<comment type="similarity">
    <text evidence="14">Belongs to the LAMP family.</text>
</comment>
<dbReference type="CTD" id="324985"/>
<keyword evidence="6 16" id="KW-1133">Transmembrane helix</keyword>
<dbReference type="GeneID" id="103185523"/>
<evidence type="ECO:0000256" key="16">
    <source>
        <dbReference type="SAM" id="Phobius"/>
    </source>
</evidence>
<feature type="disulfide bond" evidence="14">
    <location>
        <begin position="361"/>
        <end position="398"/>
    </location>
</feature>
<dbReference type="Pfam" id="PF21222">
    <property type="entry name" value="Lamp2_2nd"/>
    <property type="match status" value="1"/>
</dbReference>
<dbReference type="PROSITE" id="PS00311">
    <property type="entry name" value="LAMP_2"/>
    <property type="match status" value="1"/>
</dbReference>
<organism evidence="19">
    <name type="scientific">Callorhinchus milii</name>
    <name type="common">Ghost shark</name>
    <dbReference type="NCBI Taxonomy" id="7868"/>
    <lineage>
        <taxon>Eukaryota</taxon>
        <taxon>Metazoa</taxon>
        <taxon>Chordata</taxon>
        <taxon>Craniata</taxon>
        <taxon>Vertebrata</taxon>
        <taxon>Chondrichthyes</taxon>
        <taxon>Holocephali</taxon>
        <taxon>Chimaeriformes</taxon>
        <taxon>Callorhinchidae</taxon>
        <taxon>Callorhinchus</taxon>
    </lineage>
</organism>
<dbReference type="PROSITE" id="PS00310">
    <property type="entry name" value="LAMP_1"/>
    <property type="match status" value="2"/>
</dbReference>
<evidence type="ECO:0000256" key="10">
    <source>
        <dbReference type="ARBA" id="ARBA00023228"/>
    </source>
</evidence>
<feature type="domain" description="Lysosome-associated membrane glycoprotein 2-like transmembrane" evidence="18">
    <location>
        <begin position="407"/>
        <end position="438"/>
    </location>
</feature>
<dbReference type="CDD" id="cd12087">
    <property type="entry name" value="TM_EGFR-like"/>
    <property type="match status" value="1"/>
</dbReference>
<dbReference type="AlphaFoldDB" id="V9KCF5"/>
<evidence type="ECO:0000256" key="13">
    <source>
        <dbReference type="ARBA" id="ARBA00074383"/>
    </source>
</evidence>